<keyword evidence="3" id="KW-1185">Reference proteome</keyword>
<feature type="signal peptide" evidence="1">
    <location>
        <begin position="1"/>
        <end position="29"/>
    </location>
</feature>
<name>A0ABZ0YY18_9GAMM</name>
<proteinExistence type="predicted"/>
<keyword evidence="1" id="KW-0732">Signal</keyword>
<feature type="chain" id="PRO_5046056164" evidence="1">
    <location>
        <begin position="30"/>
        <end position="103"/>
    </location>
</feature>
<sequence length="103" mass="10417">MTQRFINNWSGKRLAAPLAAGGATATVPAADAAQIAAALNGPADWVLLTLDDGQGGVEIVRVAAADGSTGELGLIKRGDEGTTDTDWPSDTLIEARLTAATLA</sequence>
<protein>
    <submittedName>
        <fullName evidence="2">Uncharacterized protein</fullName>
    </submittedName>
</protein>
<dbReference type="EMBL" id="CP140153">
    <property type="protein sequence ID" value="WQH16132.1"/>
    <property type="molecule type" value="Genomic_DNA"/>
</dbReference>
<dbReference type="RefSeq" id="WP_322521147.1">
    <property type="nucleotide sequence ID" value="NZ_CP140153.1"/>
</dbReference>
<evidence type="ECO:0000313" key="3">
    <source>
        <dbReference type="Proteomes" id="UP001327459"/>
    </source>
</evidence>
<organism evidence="2 3">
    <name type="scientific">Guyparkeria halophila</name>
    <dbReference type="NCBI Taxonomy" id="47960"/>
    <lineage>
        <taxon>Bacteria</taxon>
        <taxon>Pseudomonadati</taxon>
        <taxon>Pseudomonadota</taxon>
        <taxon>Gammaproteobacteria</taxon>
        <taxon>Chromatiales</taxon>
        <taxon>Thioalkalibacteraceae</taxon>
        <taxon>Guyparkeria</taxon>
    </lineage>
</organism>
<accession>A0ABZ0YY18</accession>
<evidence type="ECO:0000256" key="1">
    <source>
        <dbReference type="SAM" id="SignalP"/>
    </source>
</evidence>
<dbReference type="Proteomes" id="UP001327459">
    <property type="component" value="Chromosome"/>
</dbReference>
<gene>
    <name evidence="2" type="ORF">SR882_10255</name>
</gene>
<evidence type="ECO:0000313" key="2">
    <source>
        <dbReference type="EMBL" id="WQH16132.1"/>
    </source>
</evidence>
<reference evidence="2 3" key="1">
    <citation type="submission" date="2023-11" db="EMBL/GenBank/DDBJ databases">
        <title>MicrobeMod: A computational toolkit for identifying prokaryotic methylation and restriction-modification with nanopore sequencing.</title>
        <authorList>
            <person name="Crits-Christoph A."/>
            <person name="Kang S.C."/>
            <person name="Lee H."/>
            <person name="Ostrov N."/>
        </authorList>
    </citation>
    <scope>NUCLEOTIDE SEQUENCE [LARGE SCALE GENOMIC DNA]</scope>
    <source>
        <strain evidence="2 3">ATCC 49870</strain>
    </source>
</reference>